<dbReference type="AlphaFoldDB" id="A0A917C9X7"/>
<comment type="caution">
    <text evidence="2">The sequence shown here is derived from an EMBL/GenBank/DDBJ whole genome shotgun (WGS) entry which is preliminary data.</text>
</comment>
<sequence>MSTDSETKYWNTKRAADYLGVSPATLNRMRTTGEGPRYAKVGSRVIYSPTDLDAWVEANKRTFTHEKIKS</sequence>
<reference evidence="2" key="1">
    <citation type="journal article" date="2014" name="Int. J. Syst. Evol. Microbiol.">
        <title>Complete genome sequence of Corynebacterium casei LMG S-19264T (=DSM 44701T), isolated from a smear-ripened cheese.</title>
        <authorList>
            <consortium name="US DOE Joint Genome Institute (JGI-PGF)"/>
            <person name="Walter F."/>
            <person name="Albersmeier A."/>
            <person name="Kalinowski J."/>
            <person name="Ruckert C."/>
        </authorList>
    </citation>
    <scope>NUCLEOTIDE SEQUENCE</scope>
    <source>
        <strain evidence="2">CGMCC 1.15254</strain>
    </source>
</reference>
<dbReference type="Proteomes" id="UP000632498">
    <property type="component" value="Unassembled WGS sequence"/>
</dbReference>
<evidence type="ECO:0000259" key="1">
    <source>
        <dbReference type="Pfam" id="PF12728"/>
    </source>
</evidence>
<reference evidence="2" key="2">
    <citation type="submission" date="2020-09" db="EMBL/GenBank/DDBJ databases">
        <authorList>
            <person name="Sun Q."/>
            <person name="Zhou Y."/>
        </authorList>
    </citation>
    <scope>NUCLEOTIDE SEQUENCE</scope>
    <source>
        <strain evidence="2">CGMCC 1.15254</strain>
    </source>
</reference>
<protein>
    <recommendedName>
        <fullName evidence="1">Helix-turn-helix domain-containing protein</fullName>
    </recommendedName>
</protein>
<dbReference type="InterPro" id="IPR009061">
    <property type="entry name" value="DNA-bd_dom_put_sf"/>
</dbReference>
<accession>A0A917C9X7</accession>
<evidence type="ECO:0000313" key="3">
    <source>
        <dbReference type="Proteomes" id="UP000632498"/>
    </source>
</evidence>
<dbReference type="EMBL" id="BMHV01000059">
    <property type="protein sequence ID" value="GGF76829.1"/>
    <property type="molecule type" value="Genomic_DNA"/>
</dbReference>
<evidence type="ECO:0000313" key="2">
    <source>
        <dbReference type="EMBL" id="GGF76829.1"/>
    </source>
</evidence>
<dbReference type="RefSeq" id="WP_188667373.1">
    <property type="nucleotide sequence ID" value="NZ_BMHV01000059.1"/>
</dbReference>
<dbReference type="InterPro" id="IPR041657">
    <property type="entry name" value="HTH_17"/>
</dbReference>
<name>A0A917C9X7_9PROT</name>
<gene>
    <name evidence="2" type="ORF">GCM10011332_33500</name>
</gene>
<dbReference type="Pfam" id="PF12728">
    <property type="entry name" value="HTH_17"/>
    <property type="match status" value="1"/>
</dbReference>
<proteinExistence type="predicted"/>
<feature type="domain" description="Helix-turn-helix" evidence="1">
    <location>
        <begin position="12"/>
        <end position="59"/>
    </location>
</feature>
<dbReference type="SUPFAM" id="SSF46955">
    <property type="entry name" value="Putative DNA-binding domain"/>
    <property type="match status" value="1"/>
</dbReference>
<organism evidence="2 3">
    <name type="scientific">Terasakiella brassicae</name>
    <dbReference type="NCBI Taxonomy" id="1634917"/>
    <lineage>
        <taxon>Bacteria</taxon>
        <taxon>Pseudomonadati</taxon>
        <taxon>Pseudomonadota</taxon>
        <taxon>Alphaproteobacteria</taxon>
        <taxon>Rhodospirillales</taxon>
        <taxon>Terasakiellaceae</taxon>
        <taxon>Terasakiella</taxon>
    </lineage>
</organism>
<keyword evidence="3" id="KW-1185">Reference proteome</keyword>